<keyword evidence="9" id="KW-1185">Reference proteome</keyword>
<dbReference type="GeneID" id="64968138"/>
<evidence type="ECO:0000256" key="6">
    <source>
        <dbReference type="ARBA" id="ARBA00023002"/>
    </source>
</evidence>
<keyword evidence="4" id="KW-0274">FAD</keyword>
<dbReference type="KEGG" id="apuu:APUU_10961S"/>
<reference evidence="8" key="2">
    <citation type="submission" date="2021-02" db="EMBL/GenBank/DDBJ databases">
        <title>Aspergillus puulaauensis MK2 genome sequence.</title>
        <authorList>
            <person name="Futagami T."/>
            <person name="Mori K."/>
            <person name="Kadooka C."/>
            <person name="Tanaka T."/>
        </authorList>
    </citation>
    <scope>NUCLEOTIDE SEQUENCE</scope>
    <source>
        <strain evidence="8">MK2</strain>
    </source>
</reference>
<evidence type="ECO:0000256" key="3">
    <source>
        <dbReference type="ARBA" id="ARBA00022630"/>
    </source>
</evidence>
<dbReference type="GO" id="GO:0050661">
    <property type="term" value="F:NADP binding"/>
    <property type="evidence" value="ECO:0007669"/>
    <property type="project" value="InterPro"/>
</dbReference>
<dbReference type="AlphaFoldDB" id="A0A7R7XBF7"/>
<evidence type="ECO:0000313" key="8">
    <source>
        <dbReference type="EMBL" id="BCS18133.1"/>
    </source>
</evidence>
<evidence type="ECO:0000256" key="5">
    <source>
        <dbReference type="ARBA" id="ARBA00022857"/>
    </source>
</evidence>
<protein>
    <submittedName>
        <fullName evidence="8">Uncharacterized protein</fullName>
    </submittedName>
</protein>
<dbReference type="EMBL" id="AP024443">
    <property type="protein sequence ID" value="BCS18133.1"/>
    <property type="molecule type" value="Genomic_DNA"/>
</dbReference>
<dbReference type="OrthoDB" id="66881at2759"/>
<dbReference type="PANTHER" id="PTHR23023">
    <property type="entry name" value="DIMETHYLANILINE MONOOXYGENASE"/>
    <property type="match status" value="1"/>
</dbReference>
<keyword evidence="5" id="KW-0521">NADP</keyword>
<sequence length="467" mass="51881">MDIDRVAIIGAGPCGLAAAKSRYMAAERKFKTITVFEQRDQPGGIWNYTGDEGTASSPIPNATPSQVAVAVDGTFASPVYDSLETNIPNSLMQFCEFPFPSGTALFPTHRVVKGYLHRYAEELRPLMRLHSQVLDISLSRSPKVEWTVTWRDIKSDKVSTARFDGVVVANGHYNEPNIPAIPGLEEWNRRYPGSILHSSVYRRAEPFTNKKVIVVGHSASGIDIAAQISQVSKHPLLISERTATSTPKPTIQAPVSKPIPEITHLTPKTKTVHFATSLNESESDIDHIIFCTGYHFSTPFLSSLSPPVVTDGSRPNALFKHVFYTPEPTLAFIGTPQRIVPFPFSQAQSAWVARVFAGRVSLPPFAEMGQWIADWRSSRGGSNSLAFPLDAEYINSLYGISMGAARKEGLENDGRGKEPPFWGEREKWMRERFPDIKKASQMLGERRRDVTTLEELGFCFDREKANL</sequence>
<dbReference type="PRINTS" id="PR00368">
    <property type="entry name" value="FADPNR"/>
</dbReference>
<dbReference type="Pfam" id="PF00743">
    <property type="entry name" value="FMO-like"/>
    <property type="match status" value="2"/>
</dbReference>
<dbReference type="InterPro" id="IPR036188">
    <property type="entry name" value="FAD/NAD-bd_sf"/>
</dbReference>
<name>A0A7R7XBF7_9EURO</name>
<evidence type="ECO:0000256" key="7">
    <source>
        <dbReference type="ARBA" id="ARBA00023033"/>
    </source>
</evidence>
<dbReference type="GO" id="GO:0004499">
    <property type="term" value="F:N,N-dimethylaniline monooxygenase activity"/>
    <property type="evidence" value="ECO:0007669"/>
    <property type="project" value="InterPro"/>
</dbReference>
<dbReference type="SUPFAM" id="SSF51905">
    <property type="entry name" value="FAD/NAD(P)-binding domain"/>
    <property type="match status" value="2"/>
</dbReference>
<dbReference type="GO" id="GO:0050660">
    <property type="term" value="F:flavin adenine dinucleotide binding"/>
    <property type="evidence" value="ECO:0007669"/>
    <property type="project" value="InterPro"/>
</dbReference>
<organism evidence="8 9">
    <name type="scientific">Aspergillus puulaauensis</name>
    <dbReference type="NCBI Taxonomy" id="1220207"/>
    <lineage>
        <taxon>Eukaryota</taxon>
        <taxon>Fungi</taxon>
        <taxon>Dikarya</taxon>
        <taxon>Ascomycota</taxon>
        <taxon>Pezizomycotina</taxon>
        <taxon>Eurotiomycetes</taxon>
        <taxon>Eurotiomycetidae</taxon>
        <taxon>Eurotiales</taxon>
        <taxon>Aspergillaceae</taxon>
        <taxon>Aspergillus</taxon>
    </lineage>
</organism>
<keyword evidence="6" id="KW-0560">Oxidoreductase</keyword>
<dbReference type="InterPro" id="IPR020946">
    <property type="entry name" value="Flavin_mOase-like"/>
</dbReference>
<proteinExistence type="inferred from homology"/>
<comment type="similarity">
    <text evidence="2">Belongs to the FMO family.</text>
</comment>
<keyword evidence="7" id="KW-0503">Monooxygenase</keyword>
<gene>
    <name evidence="8" type="ORF">APUU_10961S</name>
</gene>
<dbReference type="RefSeq" id="XP_041550327.1">
    <property type="nucleotide sequence ID" value="XM_041706607.1"/>
</dbReference>
<dbReference type="InterPro" id="IPR050346">
    <property type="entry name" value="FMO-like"/>
</dbReference>
<comment type="cofactor">
    <cofactor evidence="1">
        <name>FAD</name>
        <dbReference type="ChEBI" id="CHEBI:57692"/>
    </cofactor>
</comment>
<evidence type="ECO:0000256" key="2">
    <source>
        <dbReference type="ARBA" id="ARBA00009183"/>
    </source>
</evidence>
<accession>A0A7R7XBF7</accession>
<keyword evidence="3" id="KW-0285">Flavoprotein</keyword>
<evidence type="ECO:0000313" key="9">
    <source>
        <dbReference type="Proteomes" id="UP000654913"/>
    </source>
</evidence>
<evidence type="ECO:0000256" key="1">
    <source>
        <dbReference type="ARBA" id="ARBA00001974"/>
    </source>
</evidence>
<evidence type="ECO:0000256" key="4">
    <source>
        <dbReference type="ARBA" id="ARBA00022827"/>
    </source>
</evidence>
<dbReference type="FunFam" id="3.50.50.60:FF:000138">
    <property type="entry name" value="Flavin-containing monooxygenase"/>
    <property type="match status" value="1"/>
</dbReference>
<reference evidence="8" key="1">
    <citation type="submission" date="2021-01" db="EMBL/GenBank/DDBJ databases">
        <authorList>
            <consortium name="Aspergillus puulaauensis MK2 genome sequencing consortium"/>
            <person name="Kazuki M."/>
            <person name="Futagami T."/>
        </authorList>
    </citation>
    <scope>NUCLEOTIDE SEQUENCE</scope>
    <source>
        <strain evidence="8">MK2</strain>
    </source>
</reference>
<dbReference type="Proteomes" id="UP000654913">
    <property type="component" value="Chromosome 1"/>
</dbReference>
<dbReference type="Gene3D" id="3.50.50.60">
    <property type="entry name" value="FAD/NAD(P)-binding domain"/>
    <property type="match status" value="2"/>
</dbReference>